<dbReference type="EMBL" id="JAPFCC010000001">
    <property type="protein sequence ID" value="MCW7552252.1"/>
    <property type="molecule type" value="Genomic_DNA"/>
</dbReference>
<gene>
    <name evidence="1" type="ORF">NX722_06235</name>
</gene>
<name>A0ABT3MSC6_9GAMM</name>
<evidence type="ECO:0000313" key="1">
    <source>
        <dbReference type="EMBL" id="MCW7552252.1"/>
    </source>
</evidence>
<dbReference type="RefSeq" id="WP_262567227.1">
    <property type="nucleotide sequence ID" value="NZ_JAPFCC010000001.1"/>
</dbReference>
<sequence length="79" mass="8987">MQESIHGHNVLNLIREYNQPVSKEEILTAITRHFGSDNLFHTCSAEGLNADQLLELFIAKGKLTLKNEQVHFVGCRCKH</sequence>
<dbReference type="Proteomes" id="UP001209854">
    <property type="component" value="Unassembled WGS sequence"/>
</dbReference>
<comment type="caution">
    <text evidence="1">The sequence shown here is derived from an EMBL/GenBank/DDBJ whole genome shotgun (WGS) entry which is preliminary data.</text>
</comment>
<dbReference type="Pfam" id="PF10678">
    <property type="entry name" value="DUF2492"/>
    <property type="match status" value="1"/>
</dbReference>
<evidence type="ECO:0000313" key="2">
    <source>
        <dbReference type="Proteomes" id="UP001209854"/>
    </source>
</evidence>
<protein>
    <submittedName>
        <fullName evidence="1">YecH family protein</fullName>
    </submittedName>
</protein>
<dbReference type="InterPro" id="IPR019620">
    <property type="entry name" value="Metal-bd_prot_put"/>
</dbReference>
<reference evidence="1 2" key="1">
    <citation type="submission" date="2022-10" db="EMBL/GenBank/DDBJ databases">
        <title>High-quality genome sequences of two octocoral-associated bacteria, Endozoicomonas euniceicola EF212 and Endozoicomonas gorgoniicola PS125.</title>
        <authorList>
            <person name="Chiou Y.-J."/>
            <person name="Chen Y.-H."/>
        </authorList>
    </citation>
    <scope>NUCLEOTIDE SEQUENCE [LARGE SCALE GENOMIC DNA]</scope>
    <source>
        <strain evidence="1 2">PS125</strain>
    </source>
</reference>
<keyword evidence="2" id="KW-1185">Reference proteome</keyword>
<organism evidence="1 2">
    <name type="scientific">Endozoicomonas gorgoniicola</name>
    <dbReference type="NCBI Taxonomy" id="1234144"/>
    <lineage>
        <taxon>Bacteria</taxon>
        <taxon>Pseudomonadati</taxon>
        <taxon>Pseudomonadota</taxon>
        <taxon>Gammaproteobacteria</taxon>
        <taxon>Oceanospirillales</taxon>
        <taxon>Endozoicomonadaceae</taxon>
        <taxon>Endozoicomonas</taxon>
    </lineage>
</organism>
<accession>A0ABT3MSC6</accession>
<dbReference type="NCBIfam" id="TIGR03853">
    <property type="entry name" value="matur_matur"/>
    <property type="match status" value="1"/>
</dbReference>
<proteinExistence type="predicted"/>